<dbReference type="Pfam" id="PF12832">
    <property type="entry name" value="MFS_1_like"/>
    <property type="match status" value="1"/>
</dbReference>
<feature type="transmembrane region" description="Helical" evidence="6">
    <location>
        <begin position="37"/>
        <end position="61"/>
    </location>
</feature>
<feature type="transmembrane region" description="Helical" evidence="6">
    <location>
        <begin position="73"/>
        <end position="92"/>
    </location>
</feature>
<dbReference type="SUPFAM" id="SSF103473">
    <property type="entry name" value="MFS general substrate transporter"/>
    <property type="match status" value="1"/>
</dbReference>
<evidence type="ECO:0000256" key="6">
    <source>
        <dbReference type="SAM" id="Phobius"/>
    </source>
</evidence>
<accession>A0AAW2GG43</accession>
<feature type="transmembrane region" description="Helical" evidence="6">
    <location>
        <begin position="392"/>
        <end position="417"/>
    </location>
</feature>
<dbReference type="EMBL" id="JADYXP020000004">
    <property type="protein sequence ID" value="KAL0125397.1"/>
    <property type="molecule type" value="Genomic_DNA"/>
</dbReference>
<evidence type="ECO:0000259" key="7">
    <source>
        <dbReference type="Pfam" id="PF12832"/>
    </source>
</evidence>
<evidence type="ECO:0000256" key="5">
    <source>
        <dbReference type="ARBA" id="ARBA00023136"/>
    </source>
</evidence>
<keyword evidence="9" id="KW-1185">Reference proteome</keyword>
<dbReference type="PANTHER" id="PTHR16172:SF37">
    <property type="entry name" value="RE36877P"/>
    <property type="match status" value="1"/>
</dbReference>
<evidence type="ECO:0000313" key="8">
    <source>
        <dbReference type="EMBL" id="KAL0125397.1"/>
    </source>
</evidence>
<dbReference type="InterPro" id="IPR036259">
    <property type="entry name" value="MFS_trans_sf"/>
</dbReference>
<dbReference type="Gene3D" id="1.20.1250.20">
    <property type="entry name" value="MFS general substrate transporter like domains"/>
    <property type="match status" value="3"/>
</dbReference>
<name>A0AAW2GG43_9HYME</name>
<feature type="domain" description="Major facilitator superfamily associated" evidence="7">
    <location>
        <begin position="7"/>
        <end position="485"/>
    </location>
</feature>
<keyword evidence="5 6" id="KW-0472">Membrane</keyword>
<feature type="transmembrane region" description="Helical" evidence="6">
    <location>
        <begin position="203"/>
        <end position="224"/>
    </location>
</feature>
<organism evidence="8 9">
    <name type="scientific">Cardiocondyla obscurior</name>
    <dbReference type="NCBI Taxonomy" id="286306"/>
    <lineage>
        <taxon>Eukaryota</taxon>
        <taxon>Metazoa</taxon>
        <taxon>Ecdysozoa</taxon>
        <taxon>Arthropoda</taxon>
        <taxon>Hexapoda</taxon>
        <taxon>Insecta</taxon>
        <taxon>Pterygota</taxon>
        <taxon>Neoptera</taxon>
        <taxon>Endopterygota</taxon>
        <taxon>Hymenoptera</taxon>
        <taxon>Apocrita</taxon>
        <taxon>Aculeata</taxon>
        <taxon>Formicoidea</taxon>
        <taxon>Formicidae</taxon>
        <taxon>Myrmicinae</taxon>
        <taxon>Cardiocondyla</taxon>
    </lineage>
</organism>
<evidence type="ECO:0000313" key="9">
    <source>
        <dbReference type="Proteomes" id="UP001430953"/>
    </source>
</evidence>
<feature type="transmembrane region" description="Helical" evidence="6">
    <location>
        <begin position="484"/>
        <end position="505"/>
    </location>
</feature>
<keyword evidence="4 6" id="KW-1133">Transmembrane helix</keyword>
<dbReference type="Proteomes" id="UP001430953">
    <property type="component" value="Unassembled WGS sequence"/>
</dbReference>
<comment type="caution">
    <text evidence="8">The sequence shown here is derived from an EMBL/GenBank/DDBJ whole genome shotgun (WGS) entry which is preliminary data.</text>
</comment>
<evidence type="ECO:0000256" key="3">
    <source>
        <dbReference type="ARBA" id="ARBA00022692"/>
    </source>
</evidence>
<evidence type="ECO:0000256" key="2">
    <source>
        <dbReference type="ARBA" id="ARBA00005241"/>
    </source>
</evidence>
<reference evidence="8 9" key="1">
    <citation type="submission" date="2023-03" db="EMBL/GenBank/DDBJ databases">
        <title>High recombination rates correlate with genetic variation in Cardiocondyla obscurior ants.</title>
        <authorList>
            <person name="Errbii M."/>
        </authorList>
    </citation>
    <scope>NUCLEOTIDE SEQUENCE [LARGE SCALE GENOMIC DNA]</scope>
    <source>
        <strain evidence="8">Alpha-2009</strain>
        <tissue evidence="8">Whole body</tissue>
    </source>
</reference>
<feature type="transmembrane region" description="Helical" evidence="6">
    <location>
        <begin position="274"/>
        <end position="292"/>
    </location>
</feature>
<feature type="transmembrane region" description="Helical" evidence="6">
    <location>
        <begin position="363"/>
        <end position="380"/>
    </location>
</feature>
<sequence length="532" mass="59788">MKINYKYLPLKAHYFFFMATMGAMIPFLPVYGKQLGVSAIIMSSITVATYLLFVIFKPVFGLLTDYFHTQKKFIFMSVLVITSGFFILLYFLPLSPERTIPNNEFKNISCSFLSSCDYIDDNFLLSYETSEYITCDWICEDTNFTALLRFHIAEETAILLNTTCLLNVEEVLICAEGTKKNYNCIVTCSNFKDDHNLYTSISFWGYAFVYFFAHMGFSTSLSTTESLCLTILGENAEKEYGKQRLWSEIGSGLAALLSGYTVDVWSNGKAYKTYTPAFLLVIIFLCLDLFFCRKLELPRIPKSPNIFAELRILLNSKSTVIFLIYGIIAGGIDGYNLSFLLWYVEDLGVKVNCMDHIKLIEGLIVAAQCFGSGVICMLLYDKILQKLGYGYTLFLSMVSYAIRLGLISVAPTPWWIIPIEFLLLGPSVLLSYATIIAFVNAISSSNVSISVQGIVGGLKEGVGMSIGNIVGGILLKMLGGALTFQIFSIFLAFSALVYILLYVTYLKHYLPEINDIEWRTPDDARKHCDVPE</sequence>
<comment type="subcellular location">
    <subcellularLocation>
        <location evidence="1">Membrane</location>
        <topology evidence="1">Multi-pass membrane protein</topology>
    </subcellularLocation>
</comment>
<comment type="similarity">
    <text evidence="2">Belongs to the major facilitator superfamily. MFSD6 family.</text>
</comment>
<keyword evidence="3 6" id="KW-0812">Transmembrane</keyword>
<feature type="transmembrane region" description="Helical" evidence="6">
    <location>
        <begin position="12"/>
        <end position="31"/>
    </location>
</feature>
<dbReference type="InterPro" id="IPR051717">
    <property type="entry name" value="MFS_MFSD6"/>
</dbReference>
<gene>
    <name evidence="8" type="ORF">PUN28_004497</name>
</gene>
<feature type="transmembrane region" description="Helical" evidence="6">
    <location>
        <begin position="320"/>
        <end position="343"/>
    </location>
</feature>
<dbReference type="PANTHER" id="PTHR16172">
    <property type="entry name" value="MAJOR FACILITATOR SUPERFAMILY DOMAIN-CONTAINING PROTEIN 6-LIKE"/>
    <property type="match status" value="1"/>
</dbReference>
<evidence type="ECO:0000256" key="1">
    <source>
        <dbReference type="ARBA" id="ARBA00004141"/>
    </source>
</evidence>
<proteinExistence type="inferred from homology"/>
<dbReference type="InterPro" id="IPR024989">
    <property type="entry name" value="MFS_assoc_dom"/>
</dbReference>
<dbReference type="AlphaFoldDB" id="A0AAW2GG43"/>
<protein>
    <recommendedName>
        <fullName evidence="7">Major facilitator superfamily associated domain-containing protein</fullName>
    </recommendedName>
</protein>
<dbReference type="GO" id="GO:0016020">
    <property type="term" value="C:membrane"/>
    <property type="evidence" value="ECO:0007669"/>
    <property type="project" value="UniProtKB-SubCell"/>
</dbReference>
<evidence type="ECO:0000256" key="4">
    <source>
        <dbReference type="ARBA" id="ARBA00022989"/>
    </source>
</evidence>